<organism evidence="1 2">
    <name type="scientific">Flavobacterium fragile</name>
    <dbReference type="NCBI Taxonomy" id="2949085"/>
    <lineage>
        <taxon>Bacteria</taxon>
        <taxon>Pseudomonadati</taxon>
        <taxon>Bacteroidota</taxon>
        <taxon>Flavobacteriia</taxon>
        <taxon>Flavobacteriales</taxon>
        <taxon>Flavobacteriaceae</taxon>
        <taxon>Flavobacterium</taxon>
    </lineage>
</organism>
<gene>
    <name evidence="1" type="ORF">NAT47_01440</name>
</gene>
<protein>
    <recommendedName>
        <fullName evidence="3">Transmembrane protein</fullName>
    </recommendedName>
</protein>
<dbReference type="InterPro" id="IPR058060">
    <property type="entry name" value="HYC_CC_PP"/>
</dbReference>
<dbReference type="RefSeq" id="WP_250579644.1">
    <property type="nucleotide sequence ID" value="NZ_JAMLJN010000001.1"/>
</dbReference>
<sequence>MSFRKYTSIVLASLILIANLGLSFAVHYCNDKIASVSFQYQEDEPCVEDIKSCCAKEDSHDSCCSNKLIKVEKKTDDILVKTLQLDSEPAVFITEWKPNFVGFESENIVSNEVAFYCDSHAPPLYKLYCQLVFYA</sequence>
<accession>A0ABT0TDN2</accession>
<evidence type="ECO:0000313" key="1">
    <source>
        <dbReference type="EMBL" id="MCL9769072.1"/>
    </source>
</evidence>
<dbReference type="Pfam" id="PF26622">
    <property type="entry name" value="DUF8199"/>
    <property type="match status" value="1"/>
</dbReference>
<keyword evidence="2" id="KW-1185">Reference proteome</keyword>
<name>A0ABT0TDN2_9FLAO</name>
<comment type="caution">
    <text evidence="1">The sequence shown here is derived from an EMBL/GenBank/DDBJ whole genome shotgun (WGS) entry which is preliminary data.</text>
</comment>
<dbReference type="InterPro" id="IPR058512">
    <property type="entry name" value="DUF8199"/>
</dbReference>
<dbReference type="Proteomes" id="UP001203342">
    <property type="component" value="Unassembled WGS sequence"/>
</dbReference>
<reference evidence="1 2" key="1">
    <citation type="submission" date="2022-05" db="EMBL/GenBank/DDBJ databases">
        <title>Flavobacterium sp., isolated from activated sludge.</title>
        <authorList>
            <person name="Ran Q."/>
        </authorList>
    </citation>
    <scope>NUCLEOTIDE SEQUENCE [LARGE SCALE GENOMIC DNA]</scope>
    <source>
        <strain evidence="1 2">HXWNR69</strain>
    </source>
</reference>
<proteinExistence type="predicted"/>
<dbReference type="NCBIfam" id="NF047658">
    <property type="entry name" value="HYC_CC_PP"/>
    <property type="match status" value="1"/>
</dbReference>
<evidence type="ECO:0000313" key="2">
    <source>
        <dbReference type="Proteomes" id="UP001203342"/>
    </source>
</evidence>
<evidence type="ECO:0008006" key="3">
    <source>
        <dbReference type="Google" id="ProtNLM"/>
    </source>
</evidence>
<dbReference type="EMBL" id="JAMLJN010000001">
    <property type="protein sequence ID" value="MCL9769072.1"/>
    <property type="molecule type" value="Genomic_DNA"/>
</dbReference>